<reference evidence="2 3" key="1">
    <citation type="submission" date="2019-05" db="EMBL/GenBank/DDBJ databases">
        <authorList>
            <person name="Pankratov T."/>
            <person name="Grouzdev D."/>
        </authorList>
    </citation>
    <scope>NUCLEOTIDE SEQUENCE [LARGE SCALE GENOMIC DNA]</scope>
    <source>
        <strain evidence="2 3">KEBCLARHB70R</strain>
    </source>
</reference>
<accession>A0A5R9JAS5</accession>
<dbReference type="PRINTS" id="PR00420">
    <property type="entry name" value="RNGMNOXGNASE"/>
</dbReference>
<dbReference type="EMBL" id="VCDI01000001">
    <property type="protein sequence ID" value="TLU74099.1"/>
    <property type="molecule type" value="Genomic_DNA"/>
</dbReference>
<dbReference type="InterPro" id="IPR036188">
    <property type="entry name" value="FAD/NAD-bd_sf"/>
</dbReference>
<dbReference type="Gene3D" id="3.50.50.60">
    <property type="entry name" value="FAD/NAD(P)-binding domain"/>
    <property type="match status" value="1"/>
</dbReference>
<evidence type="ECO:0000259" key="1">
    <source>
        <dbReference type="Pfam" id="PF01494"/>
    </source>
</evidence>
<organism evidence="2 3">
    <name type="scientific">Lichenicoccus roseus</name>
    <dbReference type="NCBI Taxonomy" id="2683649"/>
    <lineage>
        <taxon>Bacteria</taxon>
        <taxon>Pseudomonadati</taxon>
        <taxon>Pseudomonadota</taxon>
        <taxon>Alphaproteobacteria</taxon>
        <taxon>Acetobacterales</taxon>
        <taxon>Acetobacteraceae</taxon>
        <taxon>Lichenicoccus</taxon>
    </lineage>
</organism>
<gene>
    <name evidence="2" type="ORF">FE263_02480</name>
</gene>
<evidence type="ECO:0000313" key="2">
    <source>
        <dbReference type="EMBL" id="TLU74099.1"/>
    </source>
</evidence>
<proteinExistence type="predicted"/>
<keyword evidence="3" id="KW-1185">Reference proteome</keyword>
<dbReference type="PANTHER" id="PTHR43747">
    <property type="entry name" value="FAD-BINDING PROTEIN"/>
    <property type="match status" value="1"/>
</dbReference>
<dbReference type="OrthoDB" id="9799983at2"/>
<feature type="domain" description="FAD-binding" evidence="1">
    <location>
        <begin position="11"/>
        <end position="314"/>
    </location>
</feature>
<comment type="caution">
    <text evidence="2">The sequence shown here is derived from an EMBL/GenBank/DDBJ whole genome shotgun (WGS) entry which is preliminary data.</text>
</comment>
<evidence type="ECO:0000313" key="3">
    <source>
        <dbReference type="Proteomes" id="UP000305654"/>
    </source>
</evidence>
<dbReference type="InterPro" id="IPR050816">
    <property type="entry name" value="Flavin-dep_Halogenase_NPB"/>
</dbReference>
<dbReference type="PANTHER" id="PTHR43747:SF1">
    <property type="entry name" value="SLR1998 PROTEIN"/>
    <property type="match status" value="1"/>
</dbReference>
<dbReference type="Pfam" id="PF01494">
    <property type="entry name" value="FAD_binding_3"/>
    <property type="match status" value="1"/>
</dbReference>
<protein>
    <submittedName>
        <fullName evidence="2">NAD(P)/FAD-dependent oxidoreductase</fullName>
    </submittedName>
</protein>
<dbReference type="AlphaFoldDB" id="A0A5R9JAS5"/>
<dbReference type="InterPro" id="IPR002938">
    <property type="entry name" value="FAD-bd"/>
</dbReference>
<name>A0A5R9JAS5_9PROT</name>
<sequence length="438" mass="47838">MHDAEYPDLACDVLVIGGGPAGSTAAALLARRGRDVVLIEKSEHPRFHIGESLLPRNLAVLERLGVADEIRAIGVHKPGAEFVSDSCGRSVAFPFRLALAGGATHSYQVRRSEFDKILFDNATRAGARSLQRTRATDIERHPRHSVVTIRSGSGATRRITARYVLDASGRDSFLAPRLGERRIDKRNNTASVYAHYRDVTPREAGMAGYISIHLAEDGWFWVIPLPDGVTSVGFVGTQAAFRDRSGDNADFLEARIASSPTLSARLAGATRCSEVTATGNYSYRAARSWDENICLIGDAFAFVDPMFSSGVLMAMTAGELGAGTADAWLDDPARGRVMARQAERRLAGAIDRISWLIYRINDPVMRGLFLSPRNTLRMRDGLVSLLAGNLDRDLRGALPVLAFKCVYRVAQAAERVRRASRLLKATRISSQAMREEVA</sequence>
<dbReference type="RefSeq" id="WP_138324352.1">
    <property type="nucleotide sequence ID" value="NZ_VCDI01000001.1"/>
</dbReference>
<dbReference type="Proteomes" id="UP000305654">
    <property type="component" value="Unassembled WGS sequence"/>
</dbReference>
<dbReference type="GO" id="GO:0071949">
    <property type="term" value="F:FAD binding"/>
    <property type="evidence" value="ECO:0007669"/>
    <property type="project" value="InterPro"/>
</dbReference>
<dbReference type="SUPFAM" id="SSF51905">
    <property type="entry name" value="FAD/NAD(P)-binding domain"/>
    <property type="match status" value="1"/>
</dbReference>